<evidence type="ECO:0000313" key="2">
    <source>
        <dbReference type="Proteomes" id="UP000477651"/>
    </source>
</evidence>
<gene>
    <name evidence="1" type="ORF">F9B74_00115</name>
</gene>
<keyword evidence="2" id="KW-1185">Reference proteome</keyword>
<protein>
    <submittedName>
        <fullName evidence="1">Uncharacterized protein</fullName>
    </submittedName>
</protein>
<dbReference type="RefSeq" id="WP_163763546.1">
    <property type="nucleotide sequence ID" value="NZ_JAAGYR010000001.1"/>
</dbReference>
<reference evidence="1 2" key="1">
    <citation type="submission" date="2020-02" db="EMBL/GenBank/DDBJ databases">
        <title>Pelistega sp. NLN82 were isolated from wild rodents of the Hainan Island.</title>
        <authorList>
            <person name="Niu N."/>
            <person name="Zhou J."/>
        </authorList>
    </citation>
    <scope>NUCLEOTIDE SEQUENCE [LARGE SCALE GENOMIC DNA]</scope>
    <source>
        <strain evidence="1 2">NLN82</strain>
    </source>
</reference>
<name>A0A6L9Y4M3_9BURK</name>
<dbReference type="AlphaFoldDB" id="A0A6L9Y4M3"/>
<organism evidence="1 2">
    <name type="scientific">Pelistega ratti</name>
    <dbReference type="NCBI Taxonomy" id="2652177"/>
    <lineage>
        <taxon>Bacteria</taxon>
        <taxon>Pseudomonadati</taxon>
        <taxon>Pseudomonadota</taxon>
        <taxon>Betaproteobacteria</taxon>
        <taxon>Burkholderiales</taxon>
        <taxon>Alcaligenaceae</taxon>
        <taxon>Pelistega</taxon>
    </lineage>
</organism>
<sequence>MMELKSYLTENTRAELIAERVDDEVINLEEAIAAADGGDFDTAWRWLARNELPDYALKLMKEWYGADFIRDLNCKTINADRAYGENWLNE</sequence>
<proteinExistence type="predicted"/>
<evidence type="ECO:0000313" key="1">
    <source>
        <dbReference type="EMBL" id="NEN74734.1"/>
    </source>
</evidence>
<dbReference type="EMBL" id="JAAGYR010000001">
    <property type="protein sequence ID" value="NEN74734.1"/>
    <property type="molecule type" value="Genomic_DNA"/>
</dbReference>
<dbReference type="Proteomes" id="UP000477651">
    <property type="component" value="Unassembled WGS sequence"/>
</dbReference>
<comment type="caution">
    <text evidence="1">The sequence shown here is derived from an EMBL/GenBank/DDBJ whole genome shotgun (WGS) entry which is preliminary data.</text>
</comment>
<accession>A0A6L9Y4M3</accession>